<protein>
    <recommendedName>
        <fullName evidence="7">Na+/H+ antiporter MnhB subunit-related protein domain-containing protein</fullName>
    </recommendedName>
</protein>
<evidence type="ECO:0000256" key="1">
    <source>
        <dbReference type="ARBA" id="ARBA00004651"/>
    </source>
</evidence>
<dbReference type="GO" id="GO:0005886">
    <property type="term" value="C:plasma membrane"/>
    <property type="evidence" value="ECO:0007669"/>
    <property type="project" value="UniProtKB-SubCell"/>
</dbReference>
<keyword evidence="3" id="KW-1003">Cell membrane</keyword>
<keyword evidence="5" id="KW-1133">Transmembrane helix</keyword>
<name>A0A1Q6R524_9FIRM</name>
<dbReference type="InterPro" id="IPR007182">
    <property type="entry name" value="MnhB"/>
</dbReference>
<dbReference type="STRING" id="626940.BHW43_06470"/>
<comment type="caution">
    <text evidence="8">The sequence shown here is derived from an EMBL/GenBank/DDBJ whole genome shotgun (WGS) entry which is preliminary data.</text>
</comment>
<comment type="subcellular location">
    <subcellularLocation>
        <location evidence="1">Cell membrane</location>
        <topology evidence="1">Multi-pass membrane protein</topology>
    </subcellularLocation>
</comment>
<dbReference type="InterPro" id="IPR050622">
    <property type="entry name" value="CPA3_antiporter_subunitB"/>
</dbReference>
<feature type="domain" description="Na+/H+ antiporter MnhB subunit-related protein" evidence="7">
    <location>
        <begin position="9"/>
        <end position="133"/>
    </location>
</feature>
<keyword evidence="6" id="KW-0472">Membrane</keyword>
<accession>A0A1Q6R524</accession>
<organism evidence="8 9">
    <name type="scientific">Phascolarctobacterium succinatutens</name>
    <dbReference type="NCBI Taxonomy" id="626940"/>
    <lineage>
        <taxon>Bacteria</taxon>
        <taxon>Bacillati</taxon>
        <taxon>Bacillota</taxon>
        <taxon>Negativicutes</taxon>
        <taxon>Acidaminococcales</taxon>
        <taxon>Acidaminococcaceae</taxon>
        <taxon>Phascolarctobacterium</taxon>
    </lineage>
</organism>
<evidence type="ECO:0000256" key="2">
    <source>
        <dbReference type="ARBA" id="ARBA00009425"/>
    </source>
</evidence>
<dbReference type="PANTHER" id="PTHR33932">
    <property type="entry name" value="NA(+)/H(+) ANTIPORTER SUBUNIT B"/>
    <property type="match status" value="1"/>
</dbReference>
<gene>
    <name evidence="8" type="ORF">BHW43_06470</name>
</gene>
<dbReference type="Proteomes" id="UP000186777">
    <property type="component" value="Unassembled WGS sequence"/>
</dbReference>
<evidence type="ECO:0000256" key="5">
    <source>
        <dbReference type="ARBA" id="ARBA00022989"/>
    </source>
</evidence>
<sequence length="150" mass="16263">MKEPFGGLILNVAFRMLVPFTITYGIYVLCLGEFSPGGGFQAGALLSVGVLLARLILGFDTKFNVLGKTSVVLAGVGTFLYAFTGWLTLFGGADFFLNYNYMPIHMEPQHEMHAMGIFLIEIGVAICVMMTIINLLDAIVKRGDEDGSAQ</sequence>
<evidence type="ECO:0000256" key="3">
    <source>
        <dbReference type="ARBA" id="ARBA00022475"/>
    </source>
</evidence>
<dbReference type="RefSeq" id="WP_021720124.1">
    <property type="nucleotide sequence ID" value="NZ_CAJLOJ010000002.1"/>
</dbReference>
<keyword evidence="4" id="KW-0812">Transmembrane</keyword>
<dbReference type="Pfam" id="PF04039">
    <property type="entry name" value="MnhB"/>
    <property type="match status" value="1"/>
</dbReference>
<evidence type="ECO:0000313" key="9">
    <source>
        <dbReference type="Proteomes" id="UP000186777"/>
    </source>
</evidence>
<comment type="similarity">
    <text evidence="2">Belongs to the CPA3 antiporters (TC 2.A.63) subunit B family.</text>
</comment>
<proteinExistence type="inferred from homology"/>
<dbReference type="AlphaFoldDB" id="A0A1Q6R524"/>
<dbReference type="PANTHER" id="PTHR33932:SF4">
    <property type="entry name" value="NA(+)_H(+) ANTIPORTER SUBUNIT B"/>
    <property type="match status" value="1"/>
</dbReference>
<dbReference type="EMBL" id="MNTG01000030">
    <property type="protein sequence ID" value="OLA37468.1"/>
    <property type="molecule type" value="Genomic_DNA"/>
</dbReference>
<evidence type="ECO:0000256" key="4">
    <source>
        <dbReference type="ARBA" id="ARBA00022692"/>
    </source>
</evidence>
<reference evidence="8 9" key="1">
    <citation type="journal article" date="2016" name="Nat. Biotechnol.">
        <title>Measurement of bacterial replication rates in microbial communities.</title>
        <authorList>
            <person name="Brown C.T."/>
            <person name="Olm M.R."/>
            <person name="Thomas B.C."/>
            <person name="Banfield J.F."/>
        </authorList>
    </citation>
    <scope>NUCLEOTIDE SEQUENCE [LARGE SCALE GENOMIC DNA]</scope>
    <source>
        <strain evidence="8">46_33</strain>
    </source>
</reference>
<evidence type="ECO:0000256" key="6">
    <source>
        <dbReference type="ARBA" id="ARBA00023136"/>
    </source>
</evidence>
<evidence type="ECO:0000313" key="8">
    <source>
        <dbReference type="EMBL" id="OLA37468.1"/>
    </source>
</evidence>
<evidence type="ECO:0000259" key="7">
    <source>
        <dbReference type="Pfam" id="PF04039"/>
    </source>
</evidence>